<name>A0A929RY26_9BACT</name>
<dbReference type="PANTHER" id="PTHR35795">
    <property type="entry name" value="SLR1885 PROTEIN"/>
    <property type="match status" value="1"/>
</dbReference>
<evidence type="ECO:0000313" key="3">
    <source>
        <dbReference type="Proteomes" id="UP000704068"/>
    </source>
</evidence>
<dbReference type="InterPro" id="IPR051094">
    <property type="entry name" value="Diverse_Catalytic_Enzymes"/>
</dbReference>
<dbReference type="Gene3D" id="1.10.3210.10">
    <property type="entry name" value="Hypothetical protein af1432"/>
    <property type="match status" value="1"/>
</dbReference>
<dbReference type="InterPro" id="IPR006675">
    <property type="entry name" value="HDIG_dom"/>
</dbReference>
<dbReference type="PANTHER" id="PTHR35795:SF1">
    <property type="entry name" value="BIS(5'-NUCLEOSYL)-TETRAPHOSPHATASE, SYMMETRICAL"/>
    <property type="match status" value="1"/>
</dbReference>
<dbReference type="NCBIfam" id="TIGR00277">
    <property type="entry name" value="HDIG"/>
    <property type="match status" value="1"/>
</dbReference>
<dbReference type="Pfam" id="PF01966">
    <property type="entry name" value="HD"/>
    <property type="match status" value="1"/>
</dbReference>
<dbReference type="EMBL" id="JABZGR010000003">
    <property type="protein sequence ID" value="MBF0969784.1"/>
    <property type="molecule type" value="Genomic_DNA"/>
</dbReference>
<proteinExistence type="predicted"/>
<dbReference type="InterPro" id="IPR003607">
    <property type="entry name" value="HD/PDEase_dom"/>
</dbReference>
<protein>
    <submittedName>
        <fullName evidence="2">HDIG domain-containing protein</fullName>
    </submittedName>
</protein>
<dbReference type="Proteomes" id="UP000704068">
    <property type="component" value="Unassembled WGS sequence"/>
</dbReference>
<dbReference type="InterPro" id="IPR006674">
    <property type="entry name" value="HD_domain"/>
</dbReference>
<organism evidence="2 3">
    <name type="scientific">Alloprevotella tannerae</name>
    <dbReference type="NCBI Taxonomy" id="76122"/>
    <lineage>
        <taxon>Bacteria</taxon>
        <taxon>Pseudomonadati</taxon>
        <taxon>Bacteroidota</taxon>
        <taxon>Bacteroidia</taxon>
        <taxon>Bacteroidales</taxon>
        <taxon>Prevotellaceae</taxon>
        <taxon>Alloprevotella</taxon>
    </lineage>
</organism>
<feature type="domain" description="HD" evidence="1">
    <location>
        <begin position="22"/>
        <end position="140"/>
    </location>
</feature>
<dbReference type="CDD" id="cd00077">
    <property type="entry name" value="HDc"/>
    <property type="match status" value="1"/>
</dbReference>
<reference evidence="2" key="1">
    <citation type="submission" date="2020-04" db="EMBL/GenBank/DDBJ databases">
        <title>Deep metagenomics examines the oral microbiome during advanced dental caries in children, revealing novel taxa and co-occurrences with host molecules.</title>
        <authorList>
            <person name="Baker J.L."/>
            <person name="Morton J.T."/>
            <person name="Dinis M."/>
            <person name="Alvarez R."/>
            <person name="Tran N.C."/>
            <person name="Knight R."/>
            <person name="Edlund A."/>
        </authorList>
    </citation>
    <scope>NUCLEOTIDE SEQUENCE</scope>
    <source>
        <strain evidence="2">JCVI_34_bin.1</strain>
    </source>
</reference>
<evidence type="ECO:0000313" key="2">
    <source>
        <dbReference type="EMBL" id="MBF0969784.1"/>
    </source>
</evidence>
<dbReference type="AlphaFoldDB" id="A0A929RY26"/>
<sequence>MNPLDIIYKYYPADDPLRRLLLKHSRQVAEKALAVCERHPELQLDRQLVYEGAMLHDVGIFLTDAPGIFCHGSEPYLLHGRLGAELMRKEGREDLARICERHTGTGLTAEDIRRQGLPLPLEDFRPETEAEKVICYADKFFSKSHPDAEKTAAQVVKSLAKFGPKSPAIFQAWDERYG</sequence>
<dbReference type="SUPFAM" id="SSF109604">
    <property type="entry name" value="HD-domain/PDEase-like"/>
    <property type="match status" value="1"/>
</dbReference>
<evidence type="ECO:0000259" key="1">
    <source>
        <dbReference type="Pfam" id="PF01966"/>
    </source>
</evidence>
<accession>A0A929RY26</accession>
<dbReference type="RefSeq" id="WP_303762933.1">
    <property type="nucleotide sequence ID" value="NZ_JABZGR010000003.1"/>
</dbReference>
<gene>
    <name evidence="2" type="ORF">HXK21_01895</name>
</gene>
<comment type="caution">
    <text evidence="2">The sequence shown here is derived from an EMBL/GenBank/DDBJ whole genome shotgun (WGS) entry which is preliminary data.</text>
</comment>